<feature type="compositionally biased region" description="Polar residues" evidence="1">
    <location>
        <begin position="8"/>
        <end position="20"/>
    </location>
</feature>
<dbReference type="AlphaFoldDB" id="A0AAD9MMJ4"/>
<sequence>MSEGSEFDQVSNWSGATPRSETSVDTIQDLMRRFTLDYRPDYTLKIRSRLAGLILGADVTHSPLTNKQSGAIVAKPSNPLAVWRRLKLDTVGTVTLRSRKLRWWLLTLDLEAQANPRLQTSNVSFRVATKWDMYRGQIRNKKRVHLGSATEARIHYSVNYNLPEIEGNLRTADRGIVKQDVTADVGYAHGEIPRVELVFWPQLVGRRGTSAAQFKRRAEPELGEYVGPLEEPPFPVIHAPVEEAASAAPAAAGEAAPALAEGVAQDARRVLVAAGTQARAAVGRLQGWTHAGAAALARATEPRS</sequence>
<feature type="domain" description="DUF7781" evidence="2">
    <location>
        <begin position="33"/>
        <end position="199"/>
    </location>
</feature>
<protein>
    <recommendedName>
        <fullName evidence="2">DUF7781 domain-containing protein</fullName>
    </recommendedName>
</protein>
<dbReference type="EMBL" id="JASFZW010000008">
    <property type="protein sequence ID" value="KAK2077041.1"/>
    <property type="molecule type" value="Genomic_DNA"/>
</dbReference>
<keyword evidence="4" id="KW-1185">Reference proteome</keyword>
<dbReference type="Proteomes" id="UP001255856">
    <property type="component" value="Unassembled WGS sequence"/>
</dbReference>
<evidence type="ECO:0000256" key="1">
    <source>
        <dbReference type="SAM" id="MobiDB-lite"/>
    </source>
</evidence>
<name>A0AAD9MMJ4_PROWI</name>
<reference evidence="3" key="1">
    <citation type="submission" date="2021-01" db="EMBL/GenBank/DDBJ databases">
        <authorList>
            <person name="Eckstrom K.M.E."/>
        </authorList>
    </citation>
    <scope>NUCLEOTIDE SEQUENCE</scope>
    <source>
        <strain evidence="3">UVCC 0001</strain>
    </source>
</reference>
<dbReference type="Pfam" id="PF25003">
    <property type="entry name" value="DUF7781"/>
    <property type="match status" value="1"/>
</dbReference>
<gene>
    <name evidence="3" type="ORF">QBZ16_005269</name>
</gene>
<comment type="caution">
    <text evidence="3">The sequence shown here is derived from an EMBL/GenBank/DDBJ whole genome shotgun (WGS) entry which is preliminary data.</text>
</comment>
<accession>A0AAD9MMJ4</accession>
<evidence type="ECO:0000313" key="4">
    <source>
        <dbReference type="Proteomes" id="UP001255856"/>
    </source>
</evidence>
<evidence type="ECO:0000313" key="3">
    <source>
        <dbReference type="EMBL" id="KAK2077041.1"/>
    </source>
</evidence>
<dbReference type="InterPro" id="IPR056683">
    <property type="entry name" value="DUF7781"/>
</dbReference>
<proteinExistence type="predicted"/>
<evidence type="ECO:0000259" key="2">
    <source>
        <dbReference type="Pfam" id="PF25003"/>
    </source>
</evidence>
<organism evidence="3 4">
    <name type="scientific">Prototheca wickerhamii</name>
    <dbReference type="NCBI Taxonomy" id="3111"/>
    <lineage>
        <taxon>Eukaryota</taxon>
        <taxon>Viridiplantae</taxon>
        <taxon>Chlorophyta</taxon>
        <taxon>core chlorophytes</taxon>
        <taxon>Trebouxiophyceae</taxon>
        <taxon>Chlorellales</taxon>
        <taxon>Chlorellaceae</taxon>
        <taxon>Prototheca</taxon>
    </lineage>
</organism>
<feature type="region of interest" description="Disordered" evidence="1">
    <location>
        <begin position="1"/>
        <end position="20"/>
    </location>
</feature>